<dbReference type="GO" id="GO:0016020">
    <property type="term" value="C:membrane"/>
    <property type="evidence" value="ECO:0007669"/>
    <property type="project" value="GOC"/>
</dbReference>
<reference evidence="11" key="2">
    <citation type="submission" date="2025-08" db="UniProtKB">
        <authorList>
            <consortium name="Ensembl"/>
        </authorList>
    </citation>
    <scope>IDENTIFICATION</scope>
</reference>
<dbReference type="GO" id="GO:0005737">
    <property type="term" value="C:cytoplasm"/>
    <property type="evidence" value="ECO:0007669"/>
    <property type="project" value="TreeGrafter"/>
</dbReference>
<comment type="pathway">
    <text evidence="2">Sphingolipid metabolism.</text>
</comment>
<dbReference type="InterPro" id="IPR005135">
    <property type="entry name" value="Endo/exonuclease/phosphatase"/>
</dbReference>
<dbReference type="Gene3D" id="3.60.10.10">
    <property type="entry name" value="Endonuclease/exonuclease/phosphatase"/>
    <property type="match status" value="1"/>
</dbReference>
<evidence type="ECO:0000313" key="11">
    <source>
        <dbReference type="Ensembl" id="ENSCMUP00000021607.2"/>
    </source>
</evidence>
<protein>
    <recommendedName>
        <fullName evidence="4">sphingomyelin phosphodiesterase</fullName>
        <ecNumber evidence="4">3.1.4.12</ecNumber>
    </recommendedName>
</protein>
<evidence type="ECO:0000256" key="4">
    <source>
        <dbReference type="ARBA" id="ARBA00012369"/>
    </source>
</evidence>
<evidence type="ECO:0000256" key="2">
    <source>
        <dbReference type="ARBA" id="ARBA00004991"/>
    </source>
</evidence>
<comment type="catalytic activity">
    <reaction evidence="7">
        <text>a sphingomyelin + H2O = phosphocholine + an N-acylsphing-4-enine + H(+)</text>
        <dbReference type="Rhea" id="RHEA:19253"/>
        <dbReference type="ChEBI" id="CHEBI:15377"/>
        <dbReference type="ChEBI" id="CHEBI:15378"/>
        <dbReference type="ChEBI" id="CHEBI:17636"/>
        <dbReference type="ChEBI" id="CHEBI:52639"/>
        <dbReference type="ChEBI" id="CHEBI:295975"/>
        <dbReference type="EC" id="3.1.4.12"/>
    </reaction>
    <physiologicalReaction direction="left-to-right" evidence="7">
        <dbReference type="Rhea" id="RHEA:19254"/>
    </physiologicalReaction>
</comment>
<reference evidence="11" key="3">
    <citation type="submission" date="2025-09" db="UniProtKB">
        <authorList>
            <consortium name="Ensembl"/>
        </authorList>
    </citation>
    <scope>IDENTIFICATION</scope>
</reference>
<organism evidence="11 12">
    <name type="scientific">Corvus moneduloides</name>
    <name type="common">New Caledonian crow</name>
    <dbReference type="NCBI Taxonomy" id="1196302"/>
    <lineage>
        <taxon>Eukaryota</taxon>
        <taxon>Metazoa</taxon>
        <taxon>Chordata</taxon>
        <taxon>Craniata</taxon>
        <taxon>Vertebrata</taxon>
        <taxon>Euteleostomi</taxon>
        <taxon>Archelosauria</taxon>
        <taxon>Archosauria</taxon>
        <taxon>Dinosauria</taxon>
        <taxon>Saurischia</taxon>
        <taxon>Theropoda</taxon>
        <taxon>Coelurosauria</taxon>
        <taxon>Aves</taxon>
        <taxon>Neognathae</taxon>
        <taxon>Neoaves</taxon>
        <taxon>Telluraves</taxon>
        <taxon>Australaves</taxon>
        <taxon>Passeriformes</taxon>
        <taxon>Corvoidea</taxon>
        <taxon>Corvidae</taxon>
        <taxon>Corvus</taxon>
    </lineage>
</organism>
<dbReference type="Ensembl" id="ENSCMUT00000023196.2">
    <property type="protein sequence ID" value="ENSCMUP00000021607.2"/>
    <property type="gene ID" value="ENSCMUG00000013303.2"/>
</dbReference>
<accession>A0A8U7NTY0</accession>
<keyword evidence="10" id="KW-0812">Transmembrane</keyword>
<keyword evidence="6" id="KW-0746">Sphingolipid metabolism</keyword>
<dbReference type="EC" id="3.1.4.12" evidence="4"/>
<feature type="transmembrane region" description="Helical" evidence="10">
    <location>
        <begin position="20"/>
        <end position="43"/>
    </location>
</feature>
<feature type="compositionally biased region" description="Gly residues" evidence="9">
    <location>
        <begin position="196"/>
        <end position="206"/>
    </location>
</feature>
<evidence type="ECO:0000313" key="12">
    <source>
        <dbReference type="Proteomes" id="UP000694553"/>
    </source>
</evidence>
<dbReference type="InterPro" id="IPR038772">
    <property type="entry name" value="Sph/SMPD2-like"/>
</dbReference>
<keyword evidence="10" id="KW-0472">Membrane</keyword>
<dbReference type="PANTHER" id="PTHR16320:SF9">
    <property type="entry name" value="SPHINGOMYELIN PHOSPHODIESTERASE 5"/>
    <property type="match status" value="1"/>
</dbReference>
<dbReference type="CDD" id="cd09078">
    <property type="entry name" value="nSMase"/>
    <property type="match status" value="1"/>
</dbReference>
<feature type="region of interest" description="Disordered" evidence="9">
    <location>
        <begin position="160"/>
        <end position="240"/>
    </location>
</feature>
<evidence type="ECO:0000256" key="7">
    <source>
        <dbReference type="ARBA" id="ARBA00047268"/>
    </source>
</evidence>
<proteinExistence type="inferred from homology"/>
<evidence type="ECO:0000256" key="8">
    <source>
        <dbReference type="ARBA" id="ARBA00049371"/>
    </source>
</evidence>
<feature type="transmembrane region" description="Helical" evidence="10">
    <location>
        <begin position="64"/>
        <end position="93"/>
    </location>
</feature>
<dbReference type="PANTHER" id="PTHR16320">
    <property type="entry name" value="SPHINGOMYELINASE FAMILY MEMBER"/>
    <property type="match status" value="1"/>
</dbReference>
<keyword evidence="6" id="KW-0443">Lipid metabolism</keyword>
<keyword evidence="12" id="KW-1185">Reference proteome</keyword>
<evidence type="ECO:0000256" key="6">
    <source>
        <dbReference type="ARBA" id="ARBA00022919"/>
    </source>
</evidence>
<dbReference type="InterPro" id="IPR036691">
    <property type="entry name" value="Endo/exonu/phosph_ase_sf"/>
</dbReference>
<dbReference type="Proteomes" id="UP000694553">
    <property type="component" value="Unassembled WGS sequence"/>
</dbReference>
<dbReference type="AlphaFoldDB" id="A0A8C3EIN4"/>
<dbReference type="SUPFAM" id="SSF56219">
    <property type="entry name" value="DNase I-like"/>
    <property type="match status" value="1"/>
</dbReference>
<feature type="compositionally biased region" description="Low complexity" evidence="9">
    <location>
        <begin position="207"/>
        <end position="221"/>
    </location>
</feature>
<evidence type="ECO:0000256" key="3">
    <source>
        <dbReference type="ARBA" id="ARBA00006335"/>
    </source>
</evidence>
<comment type="similarity">
    <text evidence="3">Belongs to the neutral sphingomyelinase family.</text>
</comment>
<dbReference type="GO" id="GO:0006684">
    <property type="term" value="P:sphingomyelin metabolic process"/>
    <property type="evidence" value="ECO:0007669"/>
    <property type="project" value="TreeGrafter"/>
</dbReference>
<reference evidence="12" key="1">
    <citation type="submission" date="2019-10" db="EMBL/GenBank/DDBJ databases">
        <title>Corvus moneduloides (New Caledonian crow) genome, bCorMon1, primary haplotype.</title>
        <authorList>
            <person name="Rutz C."/>
            <person name="Fungtammasan C."/>
            <person name="Mountcastle J."/>
            <person name="Formenti G."/>
            <person name="Chow W."/>
            <person name="Howe K."/>
            <person name="Steele M.P."/>
            <person name="Fernandes J."/>
            <person name="Gilbert M.T.P."/>
            <person name="Fedrigo O."/>
            <person name="Jarvis E.D."/>
            <person name="Gemmell N."/>
        </authorList>
    </citation>
    <scope>NUCLEOTIDE SEQUENCE [LARGE SCALE GENOMIC DNA]</scope>
</reference>
<sequence>MSWPPPSTLPDTPFPNGALAAVAAVAEALLTPGYWALDRLLALQPTTAQRARWRRHRAGRCLGLGARVLVAPVLVLALVLALPLSLLGLLLWLPVQAKRRPFVHQHAATAATPEPWDPRRPRGFTFLTANLCLMPSGLARFSNLGSTRWRAMVIGQRLAPGAPAEGSGHRDGLLEPQRGDGGGYGGTLSTVAWGQPGSGSGPGAPGGDPWTAASPSAPVASTMPWPEMAMANPTPVANPRPAVDSVPTLAVPMTNAAPGAAPSPAATLGPERSVPLANPMPSVLTTRIPPDTDFMCLQEVFDATAATILRRRLGRHFPHVLWGVGPGGLRCGQLRVLGSGLVLASRFPPLAARFHPFPNAAREDALANKGLLVAQVLLGMGRGQRVVGYLGCTHLQAPAADATIRDVQLSLVLRWLWEFRREHEQPGDLVAFDVLCGDLNFDNCSRGDAQNQQHPLFKEFWDPARCDPGQDQPWAIGTLLDCLKIYEEAVSTPENMKRTLSQPRGREQFLAAPILSCGAPDPAAPRPWQGRRVDRTLLRRDPALATEVTGLLVITQLATLSDHLPVALRLRLGPADL</sequence>
<evidence type="ECO:0000256" key="1">
    <source>
        <dbReference type="ARBA" id="ARBA00004760"/>
    </source>
</evidence>
<gene>
    <name evidence="11" type="primary">LOC116451755</name>
</gene>
<evidence type="ECO:0000256" key="5">
    <source>
        <dbReference type="ARBA" id="ARBA00022801"/>
    </source>
</evidence>
<keyword evidence="5" id="KW-0378">Hydrolase</keyword>
<comment type="pathway">
    <text evidence="1">Lipid metabolism; sphingolipid metabolism.</text>
</comment>
<dbReference type="Pfam" id="PF03372">
    <property type="entry name" value="Exo_endo_phos"/>
    <property type="match status" value="1"/>
</dbReference>
<name>A0A8C3EIN4_CORMO</name>
<dbReference type="InterPro" id="IPR017766">
    <property type="entry name" value="Sphingomyelinase/PLipase_C"/>
</dbReference>
<accession>A0A8C3EIN4</accession>
<comment type="catalytic activity">
    <reaction evidence="8">
        <text>N-(hexadecanoyl)-sphing-4-enine-1-phosphocholine + H2O = N-hexadecanoylsphing-4-enine + phosphocholine + H(+)</text>
        <dbReference type="Rhea" id="RHEA:45644"/>
        <dbReference type="ChEBI" id="CHEBI:15377"/>
        <dbReference type="ChEBI" id="CHEBI:15378"/>
        <dbReference type="ChEBI" id="CHEBI:72959"/>
        <dbReference type="ChEBI" id="CHEBI:78646"/>
        <dbReference type="ChEBI" id="CHEBI:295975"/>
    </reaction>
    <physiologicalReaction direction="left-to-right" evidence="8">
        <dbReference type="Rhea" id="RHEA:45645"/>
    </physiologicalReaction>
</comment>
<evidence type="ECO:0000256" key="9">
    <source>
        <dbReference type="SAM" id="MobiDB-lite"/>
    </source>
</evidence>
<dbReference type="GO" id="GO:0005576">
    <property type="term" value="C:extracellular region"/>
    <property type="evidence" value="ECO:0007669"/>
    <property type="project" value="InterPro"/>
</dbReference>
<evidence type="ECO:0000256" key="10">
    <source>
        <dbReference type="SAM" id="Phobius"/>
    </source>
</evidence>
<keyword evidence="10" id="KW-1133">Transmembrane helix</keyword>
<dbReference type="GO" id="GO:0004767">
    <property type="term" value="F:sphingomyelin phosphodiesterase activity"/>
    <property type="evidence" value="ECO:0007669"/>
    <property type="project" value="UniProtKB-EC"/>
</dbReference>